<protein>
    <submittedName>
        <fullName evidence="2">U32 family peptidase</fullName>
    </submittedName>
</protein>
<dbReference type="KEGG" id="ccha:ELD05_02125"/>
<evidence type="ECO:0000313" key="2">
    <source>
        <dbReference type="EMBL" id="AZT89564.1"/>
    </source>
</evidence>
<dbReference type="Pfam" id="PF12392">
    <property type="entry name" value="DUF3656"/>
    <property type="match status" value="1"/>
</dbReference>
<reference evidence="2 3" key="1">
    <citation type="submission" date="2018-12" db="EMBL/GenBank/DDBJ databases">
        <title>Genome sequence from the cellulolytic species, Caldicellulosiruptor changbaiensis.</title>
        <authorList>
            <person name="Blumer-Schuette S.E."/>
            <person name="Mendoza C."/>
        </authorList>
    </citation>
    <scope>NUCLEOTIDE SEQUENCE [LARGE SCALE GENOMIC DNA]</scope>
    <source>
        <strain evidence="2 3">CBS-Z</strain>
    </source>
</reference>
<dbReference type="PANTHER" id="PTHR30217">
    <property type="entry name" value="PEPTIDASE U32 FAMILY"/>
    <property type="match status" value="1"/>
</dbReference>
<dbReference type="RefSeq" id="WP_127351182.1">
    <property type="nucleotide sequence ID" value="NZ_CP034791.1"/>
</dbReference>
<dbReference type="InterPro" id="IPR001539">
    <property type="entry name" value="Peptidase_U32"/>
</dbReference>
<dbReference type="AlphaFoldDB" id="A0A3T0D395"/>
<evidence type="ECO:0000313" key="3">
    <source>
        <dbReference type="Proteomes" id="UP000282930"/>
    </source>
</evidence>
<dbReference type="Pfam" id="PF01136">
    <property type="entry name" value="Peptidase_U32"/>
    <property type="match status" value="2"/>
</dbReference>
<dbReference type="InterPro" id="IPR020988">
    <property type="entry name" value="Pept_U32_collagenase"/>
</dbReference>
<feature type="domain" description="Peptidase U32 collagenase" evidence="1">
    <location>
        <begin position="385"/>
        <end position="500"/>
    </location>
</feature>
<dbReference type="EMBL" id="CP034791">
    <property type="protein sequence ID" value="AZT89564.1"/>
    <property type="molecule type" value="Genomic_DNA"/>
</dbReference>
<dbReference type="InterPro" id="IPR051454">
    <property type="entry name" value="RNA/ubiquinone_mod_enzymes"/>
</dbReference>
<evidence type="ECO:0000259" key="1">
    <source>
        <dbReference type="Pfam" id="PF12392"/>
    </source>
</evidence>
<gene>
    <name evidence="2" type="ORF">ELD05_02125</name>
</gene>
<sequence>MKKVELLSPAGGFEELVAAINAGADGVYVGAKEFSARAYAKNFSEDELIRAIDYCHERGKKIYLAVNTLIYDEEIDRVLKLLDIAYKEGIDAVIVQDLGLLSIIKKEFADLPIHASTQMTIHNLLGAKVLSRLGVKSVVLARELDFEEIKNIKRSADIEVEVFIHGALCISYSGQCLFSSILFKRSGNRGQCAQPCRLYYKLLNKDKKIVDRGYLLSPRDICLLDYIPNLIEAGVDSFKIEGRLKDKYYVYTVTSIYRKYIDMYYQTGKIETNQEDKNKLFLVFNRGNFSKGYLGNPSYDNLIFKSAPNNTGLLIGSFYFKDSKLFIRTSYDLTNGDVIAFRSEKFEEVLFEINNNISKYQDGRVEVDIDFARKKVLKNASNGQVFLVKSKQLEDEVDQILKKEKKFRKVDFEVTLKRGENIKAVAKTEFFEAHATGPVPEEAKSKPTTYQNVLDSFSKLGNTVFDMGELKAYLDDNVFVKLSDLNSLRKELIEKLSKSITCSFKRSVQKPVEMLCHSKKDQNSKKKAAHQKFSFVIDSFSQYQKVKEILHSRNIENFNIYVPYTLIFNHKFSDNDIVYFDRITHDNDLEKINLKALREKGFKKVLIRNLGQYELLKDQFDLCFDFSFNVTNSFAADLIRNLGAKRLCLSVELSKQQIERIWEHSPNDLEIETVVFWKIPLMVNKLKFFEKGSYLQDRKGELLELVSTQTMKNEILNPAALYIDDKDVPADVIRFDFTACSDSEIAMVFEKYFDGKVAKLKLTKGYY</sequence>
<dbReference type="Proteomes" id="UP000282930">
    <property type="component" value="Chromosome"/>
</dbReference>
<keyword evidence="3" id="KW-1185">Reference proteome</keyword>
<dbReference type="PANTHER" id="PTHR30217:SF10">
    <property type="entry name" value="23S RRNA 5-HYDROXYCYTIDINE C2501 SYNTHASE"/>
    <property type="match status" value="1"/>
</dbReference>
<organism evidence="2 3">
    <name type="scientific">Caldicellulosiruptor changbaiensis</name>
    <dbReference type="NCBI Taxonomy" id="1222016"/>
    <lineage>
        <taxon>Bacteria</taxon>
        <taxon>Bacillati</taxon>
        <taxon>Bacillota</taxon>
        <taxon>Bacillota incertae sedis</taxon>
        <taxon>Caldicellulosiruptorales</taxon>
        <taxon>Caldicellulosiruptoraceae</taxon>
        <taxon>Caldicellulosiruptor</taxon>
    </lineage>
</organism>
<accession>A0A3T0D395</accession>
<proteinExistence type="predicted"/>
<name>A0A3T0D395_9FIRM</name>